<evidence type="ECO:0000259" key="11">
    <source>
        <dbReference type="Pfam" id="PF07715"/>
    </source>
</evidence>
<keyword evidence="12" id="KW-0675">Receptor</keyword>
<comment type="caution">
    <text evidence="12">The sequence shown here is derived from an EMBL/GenBank/DDBJ whole genome shotgun (WGS) entry which is preliminary data.</text>
</comment>
<evidence type="ECO:0000256" key="1">
    <source>
        <dbReference type="ARBA" id="ARBA00004571"/>
    </source>
</evidence>
<accession>A0ABP8L5K6</accession>
<keyword evidence="2 8" id="KW-0813">Transport</keyword>
<evidence type="ECO:0000259" key="10">
    <source>
        <dbReference type="Pfam" id="PF00593"/>
    </source>
</evidence>
<dbReference type="Proteomes" id="UP001500552">
    <property type="component" value="Unassembled WGS sequence"/>
</dbReference>
<dbReference type="PANTHER" id="PTHR30069">
    <property type="entry name" value="TONB-DEPENDENT OUTER MEMBRANE RECEPTOR"/>
    <property type="match status" value="1"/>
</dbReference>
<evidence type="ECO:0000313" key="12">
    <source>
        <dbReference type="EMBL" id="GAA4422580.1"/>
    </source>
</evidence>
<evidence type="ECO:0000256" key="5">
    <source>
        <dbReference type="ARBA" id="ARBA00023077"/>
    </source>
</evidence>
<dbReference type="Gene3D" id="2.60.40.1120">
    <property type="entry name" value="Carboxypeptidase-like, regulatory domain"/>
    <property type="match status" value="1"/>
</dbReference>
<proteinExistence type="inferred from homology"/>
<protein>
    <submittedName>
        <fullName evidence="12">TonB-dependent receptor</fullName>
    </submittedName>
</protein>
<keyword evidence="4 8" id="KW-0812">Transmembrane</keyword>
<dbReference type="Pfam" id="PF00593">
    <property type="entry name" value="TonB_dep_Rec_b-barrel"/>
    <property type="match status" value="1"/>
</dbReference>
<dbReference type="EMBL" id="BAABHC010000001">
    <property type="protein sequence ID" value="GAA4422580.1"/>
    <property type="molecule type" value="Genomic_DNA"/>
</dbReference>
<keyword evidence="5 9" id="KW-0798">TonB box</keyword>
<evidence type="ECO:0000256" key="8">
    <source>
        <dbReference type="PROSITE-ProRule" id="PRU01360"/>
    </source>
</evidence>
<name>A0ABP8L5K6_9BACT</name>
<comment type="similarity">
    <text evidence="8 9">Belongs to the TonB-dependent receptor family.</text>
</comment>
<dbReference type="InterPro" id="IPR000531">
    <property type="entry name" value="Beta-barrel_TonB"/>
</dbReference>
<dbReference type="SUPFAM" id="SSF56935">
    <property type="entry name" value="Porins"/>
    <property type="match status" value="1"/>
</dbReference>
<dbReference type="Pfam" id="PF13715">
    <property type="entry name" value="CarbopepD_reg_2"/>
    <property type="match status" value="1"/>
</dbReference>
<gene>
    <name evidence="12" type="ORF">GCM10023188_00310</name>
</gene>
<dbReference type="PANTHER" id="PTHR30069:SF40">
    <property type="entry name" value="TONB-DEPENDENT RECEPTOR NMB0964-RELATED"/>
    <property type="match status" value="1"/>
</dbReference>
<evidence type="ECO:0000256" key="6">
    <source>
        <dbReference type="ARBA" id="ARBA00023136"/>
    </source>
</evidence>
<keyword evidence="3 8" id="KW-1134">Transmembrane beta strand</keyword>
<sequence>MPPALAQFQPRPGFDAISEQDCGLTLSGKVLDHDSRATLIGATVSIPQLHQASIADEYGNYHFHHLCQGTYTLQVTYVGYEPEKFTLRLTTSSEKDLALHASPQTLSTVEVSGSRLQEQAQSSQTLAGRELEETRGLSLAESLKRIPGVSSIQTGPTISKPVIHGMHSNRVLLLNNGVRQEGQQWGSEHAPEIDPFVATEMKVIKGAAGVRYGADAIGGVVIVEPKALPAAPGVGGEVNLLGSTNNRQFAASATADGNSAKIPPLSWRLQGTVKKAGNVRTPDYYLQNTAFREQNFSGALGYKKEKFGGEVFYSQFNTKLGILRASHIGNLSDLKYAIERGKPAGADTVRFTYGIGRPYQQVQHDLLKVKAYLQTGEAGRLEFIYGWQRNRREEYDLHNVASGNPALYLNLNTHTTETVWAHKPLGNFSGSVGVSTIYQQNTYKYSAFLPYYTAVTAGAFAIEKWRKDRLQLEAGLRYDYKHLKVMQFDTSGTLQKPTFDFNNVSGTLGALYDVGYHLTLGLSATSAWRAPSVNELFSNGVHHSAATYELGDLNLSSEQAYNFEASLNYFGNAQLNGQLSLYYNVINNYIYLSPLPEPILTVRGAFPAFGYRQTDATFKGIDLSLAYNLLPNLTIDSKTAIVRARNTAAEDHLINIPADRFDNSLRYEFGQAEEGSRFSGAYISLGGTYVARQTRLPTKTDEDFAPAPDAYFLLQAGAGATVHLGRQPVEFGITGNNLLNSAYRDYLNRFRYFSEEAGRLLLFRIKVPLDFSKS</sequence>
<dbReference type="PROSITE" id="PS52016">
    <property type="entry name" value="TONB_DEPENDENT_REC_3"/>
    <property type="match status" value="1"/>
</dbReference>
<keyword evidence="13" id="KW-1185">Reference proteome</keyword>
<evidence type="ECO:0000256" key="9">
    <source>
        <dbReference type="RuleBase" id="RU003357"/>
    </source>
</evidence>
<dbReference type="Pfam" id="PF07715">
    <property type="entry name" value="Plug"/>
    <property type="match status" value="1"/>
</dbReference>
<dbReference type="InterPro" id="IPR012910">
    <property type="entry name" value="Plug_dom"/>
</dbReference>
<dbReference type="InterPro" id="IPR039426">
    <property type="entry name" value="TonB-dep_rcpt-like"/>
</dbReference>
<comment type="subcellular location">
    <subcellularLocation>
        <location evidence="1 8">Cell outer membrane</location>
        <topology evidence="1 8">Multi-pass membrane protein</topology>
    </subcellularLocation>
</comment>
<dbReference type="InterPro" id="IPR008969">
    <property type="entry name" value="CarboxyPept-like_regulatory"/>
</dbReference>
<dbReference type="InterPro" id="IPR037066">
    <property type="entry name" value="Plug_dom_sf"/>
</dbReference>
<evidence type="ECO:0000256" key="3">
    <source>
        <dbReference type="ARBA" id="ARBA00022452"/>
    </source>
</evidence>
<keyword evidence="7 8" id="KW-0998">Cell outer membrane</keyword>
<feature type="domain" description="TonB-dependent receptor plug" evidence="11">
    <location>
        <begin position="116"/>
        <end position="220"/>
    </location>
</feature>
<dbReference type="Gene3D" id="2.170.130.10">
    <property type="entry name" value="TonB-dependent receptor, plug domain"/>
    <property type="match status" value="1"/>
</dbReference>
<keyword evidence="6 8" id="KW-0472">Membrane</keyword>
<organism evidence="12 13">
    <name type="scientific">Pontibacter saemangeumensis</name>
    <dbReference type="NCBI Taxonomy" id="1084525"/>
    <lineage>
        <taxon>Bacteria</taxon>
        <taxon>Pseudomonadati</taxon>
        <taxon>Bacteroidota</taxon>
        <taxon>Cytophagia</taxon>
        <taxon>Cytophagales</taxon>
        <taxon>Hymenobacteraceae</taxon>
        <taxon>Pontibacter</taxon>
    </lineage>
</organism>
<dbReference type="InterPro" id="IPR036942">
    <property type="entry name" value="Beta-barrel_TonB_sf"/>
</dbReference>
<dbReference type="SUPFAM" id="SSF49464">
    <property type="entry name" value="Carboxypeptidase regulatory domain-like"/>
    <property type="match status" value="1"/>
</dbReference>
<dbReference type="Gene3D" id="2.40.170.20">
    <property type="entry name" value="TonB-dependent receptor, beta-barrel domain"/>
    <property type="match status" value="1"/>
</dbReference>
<feature type="domain" description="TonB-dependent receptor-like beta-barrel" evidence="10">
    <location>
        <begin position="266"/>
        <end position="738"/>
    </location>
</feature>
<evidence type="ECO:0000313" key="13">
    <source>
        <dbReference type="Proteomes" id="UP001500552"/>
    </source>
</evidence>
<evidence type="ECO:0000256" key="7">
    <source>
        <dbReference type="ARBA" id="ARBA00023237"/>
    </source>
</evidence>
<reference evidence="13" key="1">
    <citation type="journal article" date="2019" name="Int. J. Syst. Evol. Microbiol.">
        <title>The Global Catalogue of Microorganisms (GCM) 10K type strain sequencing project: providing services to taxonomists for standard genome sequencing and annotation.</title>
        <authorList>
            <consortium name="The Broad Institute Genomics Platform"/>
            <consortium name="The Broad Institute Genome Sequencing Center for Infectious Disease"/>
            <person name="Wu L."/>
            <person name="Ma J."/>
        </authorList>
    </citation>
    <scope>NUCLEOTIDE SEQUENCE [LARGE SCALE GENOMIC DNA]</scope>
    <source>
        <strain evidence="13">JCM 17926</strain>
    </source>
</reference>
<evidence type="ECO:0000256" key="2">
    <source>
        <dbReference type="ARBA" id="ARBA00022448"/>
    </source>
</evidence>
<evidence type="ECO:0000256" key="4">
    <source>
        <dbReference type="ARBA" id="ARBA00022692"/>
    </source>
</evidence>